<name>A0ABP1RUC1_9HEXA</name>
<evidence type="ECO:0000313" key="3">
    <source>
        <dbReference type="Proteomes" id="UP001642540"/>
    </source>
</evidence>
<organism evidence="2 3">
    <name type="scientific">Orchesella dallaii</name>
    <dbReference type="NCBI Taxonomy" id="48710"/>
    <lineage>
        <taxon>Eukaryota</taxon>
        <taxon>Metazoa</taxon>
        <taxon>Ecdysozoa</taxon>
        <taxon>Arthropoda</taxon>
        <taxon>Hexapoda</taxon>
        <taxon>Collembola</taxon>
        <taxon>Entomobryomorpha</taxon>
        <taxon>Entomobryoidea</taxon>
        <taxon>Orchesellidae</taxon>
        <taxon>Orchesellinae</taxon>
        <taxon>Orchesella</taxon>
    </lineage>
</organism>
<dbReference type="PANTHER" id="PTHR46672:SF1">
    <property type="entry name" value="OS08G0103600 PROTEIN"/>
    <property type="match status" value="1"/>
</dbReference>
<dbReference type="SMART" id="SM00225">
    <property type="entry name" value="BTB"/>
    <property type="match status" value="1"/>
</dbReference>
<dbReference type="Proteomes" id="UP001642540">
    <property type="component" value="Unassembled WGS sequence"/>
</dbReference>
<evidence type="ECO:0000259" key="1">
    <source>
        <dbReference type="PROSITE" id="PS50097"/>
    </source>
</evidence>
<dbReference type="Pfam" id="PF00651">
    <property type="entry name" value="BTB"/>
    <property type="match status" value="1"/>
</dbReference>
<dbReference type="SUPFAM" id="SSF54695">
    <property type="entry name" value="POZ domain"/>
    <property type="match status" value="1"/>
</dbReference>
<dbReference type="PROSITE" id="PS50097">
    <property type="entry name" value="BTB"/>
    <property type="match status" value="1"/>
</dbReference>
<accession>A0ABP1RUC1</accession>
<keyword evidence="3" id="KW-1185">Reference proteome</keyword>
<reference evidence="2 3" key="1">
    <citation type="submission" date="2024-08" db="EMBL/GenBank/DDBJ databases">
        <authorList>
            <person name="Cucini C."/>
            <person name="Frati F."/>
        </authorList>
    </citation>
    <scope>NUCLEOTIDE SEQUENCE [LARGE SCALE GENOMIC DNA]</scope>
</reference>
<dbReference type="CDD" id="cd18186">
    <property type="entry name" value="BTB_POZ_ZBTB_KLHL-like"/>
    <property type="match status" value="1"/>
</dbReference>
<evidence type="ECO:0000313" key="2">
    <source>
        <dbReference type="EMBL" id="CAL8135758.1"/>
    </source>
</evidence>
<dbReference type="InterPro" id="IPR011333">
    <property type="entry name" value="SKP1/BTB/POZ_sf"/>
</dbReference>
<comment type="caution">
    <text evidence="2">The sequence shown here is derived from an EMBL/GenBank/DDBJ whole genome shotgun (WGS) entry which is preliminary data.</text>
</comment>
<proteinExistence type="predicted"/>
<sequence>MDTNLKVKSSRTQAYLIRSSLNYLKLDRQDENPRPFKLYVPIVGDFKGYPNAVYDDEVIKTISEIIKDADGANTSDFQEPRFLIEMSAKYNKFLDKFQIFAEVHISRTFCHDLTNIIVAPTISIAGSYHAFGFFNPDETTQNNGDMERQPFQVSGIPIKYGMTSHEFQGFEQMNEMHKSSNKQIAEIRLKFSVTLEWKEFSLNSQQEKPNVLDKLLFENLLMDCTIKASNGEEFPCHKNILATHSDVLHVMLSNGMRESQTSRIEMEDLSANGVRYLLSYMCGRELQPTEPIALELLQSGHKYNIVNLEEQMLKLLRSKPADWFTINGILELYFFSVNIEQHEVLCEKLLRIMKRKPNYIRKASLYQEMVENFPKVASELEMKLLDDGNDISWSKGGSKKDKVWDSNN</sequence>
<dbReference type="EMBL" id="CAXLJM020000109">
    <property type="protein sequence ID" value="CAL8135758.1"/>
    <property type="molecule type" value="Genomic_DNA"/>
</dbReference>
<dbReference type="InterPro" id="IPR044714">
    <property type="entry name" value="AtSIBP1-like"/>
</dbReference>
<feature type="domain" description="BTB" evidence="1">
    <location>
        <begin position="222"/>
        <end position="290"/>
    </location>
</feature>
<gene>
    <name evidence="2" type="ORF">ODALV1_LOCUS26126</name>
</gene>
<dbReference type="PANTHER" id="PTHR46672">
    <property type="entry name" value="OS08G0495500 PROTEIN-RELATED"/>
    <property type="match status" value="1"/>
</dbReference>
<dbReference type="Gene3D" id="3.30.710.10">
    <property type="entry name" value="Potassium Channel Kv1.1, Chain A"/>
    <property type="match status" value="1"/>
</dbReference>
<protein>
    <recommendedName>
        <fullName evidence="1">BTB domain-containing protein</fullName>
    </recommendedName>
</protein>
<dbReference type="InterPro" id="IPR000210">
    <property type="entry name" value="BTB/POZ_dom"/>
</dbReference>